<dbReference type="GO" id="GO:0003924">
    <property type="term" value="F:GTPase activity"/>
    <property type="evidence" value="ECO:0007669"/>
    <property type="project" value="InterPro"/>
</dbReference>
<evidence type="ECO:0000256" key="6">
    <source>
        <dbReference type="ARBA" id="ARBA00023134"/>
    </source>
</evidence>
<evidence type="ECO:0000256" key="3">
    <source>
        <dbReference type="ARBA" id="ARBA00022475"/>
    </source>
</evidence>
<dbReference type="SMART" id="SM00173">
    <property type="entry name" value="RAS"/>
    <property type="match status" value="1"/>
</dbReference>
<keyword evidence="12" id="KW-1185">Reference proteome</keyword>
<keyword evidence="8" id="KW-0449">Lipoprotein</keyword>
<dbReference type="EMBL" id="KZ454992">
    <property type="protein sequence ID" value="PKI83029.1"/>
    <property type="molecule type" value="Genomic_DNA"/>
</dbReference>
<dbReference type="Pfam" id="PF00071">
    <property type="entry name" value="Ras"/>
    <property type="match status" value="1"/>
</dbReference>
<dbReference type="GO" id="GO:0005768">
    <property type="term" value="C:endosome"/>
    <property type="evidence" value="ECO:0007669"/>
    <property type="project" value="UniProtKB-ARBA"/>
</dbReference>
<dbReference type="PANTHER" id="PTHR47978">
    <property type="match status" value="1"/>
</dbReference>
<dbReference type="GO" id="GO:0016050">
    <property type="term" value="P:vesicle organization"/>
    <property type="evidence" value="ECO:0007669"/>
    <property type="project" value="UniProtKB-ARBA"/>
</dbReference>
<evidence type="ECO:0000256" key="4">
    <source>
        <dbReference type="ARBA" id="ARBA00022741"/>
    </source>
</evidence>
<reference evidence="11 12" key="1">
    <citation type="submission" date="2017-10" db="EMBL/GenBank/DDBJ databases">
        <title>A novel species of cold-tolerant Malassezia isolated from bats.</title>
        <authorList>
            <person name="Lorch J.M."/>
            <person name="Palmer J.M."/>
            <person name="Vanderwolf K.J."/>
            <person name="Schmidt K.Z."/>
            <person name="Verant M.L."/>
            <person name="Weller T.J."/>
            <person name="Blehert D.S."/>
        </authorList>
    </citation>
    <scope>NUCLEOTIDE SEQUENCE [LARGE SCALE GENOMIC DNA]</scope>
    <source>
        <strain evidence="11 12">NWHC:44797-103</strain>
    </source>
</reference>
<keyword evidence="3" id="KW-1003">Cell membrane</keyword>
<organism evidence="11 12">
    <name type="scientific">Malassezia vespertilionis</name>
    <dbReference type="NCBI Taxonomy" id="2020962"/>
    <lineage>
        <taxon>Eukaryota</taxon>
        <taxon>Fungi</taxon>
        <taxon>Dikarya</taxon>
        <taxon>Basidiomycota</taxon>
        <taxon>Ustilaginomycotina</taxon>
        <taxon>Malasseziomycetes</taxon>
        <taxon>Malasseziales</taxon>
        <taxon>Malasseziaceae</taxon>
        <taxon>Malassezia</taxon>
    </lineage>
</organism>
<sequence>MSGIVSFKLVLLGESSVGKSSIALRFVKDQFDDFRESTIGAAFLTQTVRRDEDTTVKLEIWDTAGQERYKSLAPMYYRNAHCAIVVYDITEEESLEKAKGWIRELQRHADANIVIALVGNKLDLGDTRRMISTEDGAKYAESEGLMFMETSAKTPTNITELFDAITKKLPLDRGMGAAQKRQAGTNAAAATQQGRGTAPVQLNAAPPRQEDACGC</sequence>
<evidence type="ECO:0000256" key="2">
    <source>
        <dbReference type="ARBA" id="ARBA00022448"/>
    </source>
</evidence>
<evidence type="ECO:0000256" key="10">
    <source>
        <dbReference type="SAM" id="MobiDB-lite"/>
    </source>
</evidence>
<keyword evidence="6" id="KW-0342">GTP-binding</keyword>
<accession>A0A2N1J8Z4</accession>
<keyword evidence="7" id="KW-0472">Membrane</keyword>
<dbReference type="SUPFAM" id="SSF52540">
    <property type="entry name" value="P-loop containing nucleoside triphosphate hydrolases"/>
    <property type="match status" value="1"/>
</dbReference>
<dbReference type="SMART" id="SM00174">
    <property type="entry name" value="RHO"/>
    <property type="match status" value="1"/>
</dbReference>
<dbReference type="InterPro" id="IPR005225">
    <property type="entry name" value="Small_GTP-bd"/>
</dbReference>
<dbReference type="OrthoDB" id="63533at2759"/>
<dbReference type="GO" id="GO:0005886">
    <property type="term" value="C:plasma membrane"/>
    <property type="evidence" value="ECO:0007669"/>
    <property type="project" value="UniProtKB-SubCell"/>
</dbReference>
<keyword evidence="2" id="KW-0813">Transport</keyword>
<dbReference type="SMART" id="SM00176">
    <property type="entry name" value="RAN"/>
    <property type="match status" value="1"/>
</dbReference>
<dbReference type="InterPro" id="IPR027417">
    <property type="entry name" value="P-loop_NTPase"/>
</dbReference>
<feature type="compositionally biased region" description="Low complexity" evidence="10">
    <location>
        <begin position="177"/>
        <end position="198"/>
    </location>
</feature>
<dbReference type="PROSITE" id="PS51419">
    <property type="entry name" value="RAB"/>
    <property type="match status" value="1"/>
</dbReference>
<keyword evidence="5" id="KW-0653">Protein transport</keyword>
<evidence type="ECO:0000313" key="11">
    <source>
        <dbReference type="EMBL" id="PKI83029.1"/>
    </source>
</evidence>
<proteinExistence type="predicted"/>
<protein>
    <submittedName>
        <fullName evidence="11">Ypt52p</fullName>
    </submittedName>
</protein>
<dbReference type="NCBIfam" id="TIGR00231">
    <property type="entry name" value="small_GTP"/>
    <property type="match status" value="1"/>
</dbReference>
<dbReference type="AlphaFoldDB" id="A0A2N1J8Z4"/>
<evidence type="ECO:0000313" key="12">
    <source>
        <dbReference type="Proteomes" id="UP000232875"/>
    </source>
</evidence>
<name>A0A2N1J8Z4_9BASI</name>
<gene>
    <name evidence="11" type="primary">YPT52</name>
    <name evidence="11" type="ORF">MVES_003012</name>
</gene>
<dbReference type="GO" id="GO:0016192">
    <property type="term" value="P:vesicle-mediated transport"/>
    <property type="evidence" value="ECO:0007669"/>
    <property type="project" value="UniProtKB-ARBA"/>
</dbReference>
<feature type="region of interest" description="Disordered" evidence="10">
    <location>
        <begin position="175"/>
        <end position="215"/>
    </location>
</feature>
<keyword evidence="9" id="KW-0636">Prenylation</keyword>
<dbReference type="GO" id="GO:0015031">
    <property type="term" value="P:protein transport"/>
    <property type="evidence" value="ECO:0007669"/>
    <property type="project" value="UniProtKB-KW"/>
</dbReference>
<dbReference type="GO" id="GO:0005525">
    <property type="term" value="F:GTP binding"/>
    <property type="evidence" value="ECO:0007669"/>
    <property type="project" value="UniProtKB-KW"/>
</dbReference>
<dbReference type="Proteomes" id="UP000232875">
    <property type="component" value="Unassembled WGS sequence"/>
</dbReference>
<dbReference type="SMART" id="SM00175">
    <property type="entry name" value="RAB"/>
    <property type="match status" value="1"/>
</dbReference>
<evidence type="ECO:0000256" key="7">
    <source>
        <dbReference type="ARBA" id="ARBA00023136"/>
    </source>
</evidence>
<dbReference type="CDD" id="cd01860">
    <property type="entry name" value="Rab5_related"/>
    <property type="match status" value="1"/>
</dbReference>
<dbReference type="Gene3D" id="3.40.50.300">
    <property type="entry name" value="P-loop containing nucleotide triphosphate hydrolases"/>
    <property type="match status" value="1"/>
</dbReference>
<evidence type="ECO:0000256" key="5">
    <source>
        <dbReference type="ARBA" id="ARBA00022927"/>
    </source>
</evidence>
<dbReference type="FunFam" id="3.40.50.300:FF:000464">
    <property type="entry name" value="GTP-binding protein ypt5"/>
    <property type="match status" value="1"/>
</dbReference>
<dbReference type="PRINTS" id="PR00449">
    <property type="entry name" value="RASTRNSFRMNG"/>
</dbReference>
<comment type="subcellular location">
    <subcellularLocation>
        <location evidence="1">Cell membrane</location>
        <topology evidence="1">Lipid-anchor</topology>
        <orientation evidence="1">Cytoplasmic side</orientation>
    </subcellularLocation>
</comment>
<dbReference type="InterPro" id="IPR001806">
    <property type="entry name" value="Small_GTPase"/>
</dbReference>
<dbReference type="STRING" id="2020962.A0A2N1J8Z4"/>
<dbReference type="PROSITE" id="PS51420">
    <property type="entry name" value="RHO"/>
    <property type="match status" value="1"/>
</dbReference>
<evidence type="ECO:0000256" key="1">
    <source>
        <dbReference type="ARBA" id="ARBA00004342"/>
    </source>
</evidence>
<evidence type="ECO:0000256" key="9">
    <source>
        <dbReference type="ARBA" id="ARBA00023289"/>
    </source>
</evidence>
<keyword evidence="4" id="KW-0547">Nucleotide-binding</keyword>
<evidence type="ECO:0000256" key="8">
    <source>
        <dbReference type="ARBA" id="ARBA00023288"/>
    </source>
</evidence>
<dbReference type="PROSITE" id="PS51421">
    <property type="entry name" value="RAS"/>
    <property type="match status" value="1"/>
</dbReference>